<dbReference type="Gene3D" id="1.10.472.170">
    <property type="match status" value="1"/>
</dbReference>
<keyword evidence="3 7" id="KW-0677">Repeat</keyword>
<evidence type="ECO:0000256" key="8">
    <source>
        <dbReference type="PROSITE-ProRule" id="PRU00469"/>
    </source>
</evidence>
<dbReference type="GO" id="GO:0017025">
    <property type="term" value="F:TBP-class protein binding"/>
    <property type="evidence" value="ECO:0007669"/>
    <property type="project" value="InterPro"/>
</dbReference>
<sequence>MESTKLSIKEARTRQRLADKCPECGSDNLVHDYDTGETVCGDCGLVLYEQMMDKGPEWRAFTQEEKASRSRVGVPTSYSVHDKGLSTAISQVDRDAFGRKLPLSTRLQMWRLRKWQIRSRVHSSIDRNLAQAMAELDRLSDKVYIPPPIKEKAAVIYRKALDKGLVRGRSIAAIAAAALYAACRGSGTPRTLREISEASLVDKKDVARCYRLLLRELEVHMPIADPLTYVSKIAERTGISGKTQGAAIQILRDAKKKRAAAGKDPMGLAAAALYIACLQNNEKKTQKDIAEAAGVTEVTVRNRYKTLKKQLNLELPD</sequence>
<dbReference type="InterPro" id="IPR013763">
    <property type="entry name" value="Cyclin-like_dom"/>
</dbReference>
<dbReference type="InterPro" id="IPR023484">
    <property type="entry name" value="TFIIB_arc"/>
</dbReference>
<dbReference type="Pfam" id="PF00382">
    <property type="entry name" value="TFIIB"/>
    <property type="match status" value="2"/>
</dbReference>
<evidence type="ECO:0000259" key="9">
    <source>
        <dbReference type="PROSITE" id="PS51134"/>
    </source>
</evidence>
<dbReference type="SUPFAM" id="SSF57783">
    <property type="entry name" value="Zinc beta-ribbon"/>
    <property type="match status" value="1"/>
</dbReference>
<dbReference type="PRINTS" id="PR00685">
    <property type="entry name" value="TIFACTORIIB"/>
</dbReference>
<dbReference type="PROSITE" id="PS00782">
    <property type="entry name" value="TFIIB"/>
    <property type="match status" value="2"/>
</dbReference>
<dbReference type="FunFam" id="1.10.472.10:FF:000023">
    <property type="entry name" value="Transcription initiation factor IIB"/>
    <property type="match status" value="1"/>
</dbReference>
<organism evidence="10 11">
    <name type="scientific">miscellaneous Crenarchaeota group-1 archaeon SG8-32-3</name>
    <dbReference type="NCBI Taxonomy" id="1685125"/>
    <lineage>
        <taxon>Archaea</taxon>
        <taxon>Candidatus Bathyarchaeota</taxon>
        <taxon>MCG-1</taxon>
    </lineage>
</organism>
<dbReference type="SMART" id="SM00385">
    <property type="entry name" value="CYCLIN"/>
    <property type="match status" value="2"/>
</dbReference>
<dbReference type="AlphaFoldDB" id="A0A0M0BSX5"/>
<reference evidence="11" key="1">
    <citation type="submission" date="2015-06" db="EMBL/GenBank/DDBJ databases">
        <title>New insights into the roles of widespread benthic archaea in carbon and nitrogen cycling.</title>
        <authorList>
            <person name="Lazar C.S."/>
            <person name="Baker B.J."/>
            <person name="Seitz K.W."/>
            <person name="Hyde A.S."/>
            <person name="Dick G.J."/>
            <person name="Hinrichs K.-U."/>
            <person name="Teske A.P."/>
        </authorList>
    </citation>
    <scope>NUCLEOTIDE SEQUENCE [LARGE SCALE GENOMIC DNA]</scope>
</reference>
<dbReference type="GO" id="GO:0008270">
    <property type="term" value="F:zinc ion binding"/>
    <property type="evidence" value="ECO:0007669"/>
    <property type="project" value="UniProtKB-UniRule"/>
</dbReference>
<dbReference type="InterPro" id="IPR036915">
    <property type="entry name" value="Cyclin-like_sf"/>
</dbReference>
<keyword evidence="5 7" id="KW-0804">Transcription</keyword>
<dbReference type="Proteomes" id="UP000054016">
    <property type="component" value="Unassembled WGS sequence"/>
</dbReference>
<dbReference type="GO" id="GO:0003743">
    <property type="term" value="F:translation initiation factor activity"/>
    <property type="evidence" value="ECO:0007669"/>
    <property type="project" value="UniProtKB-KW"/>
</dbReference>
<evidence type="ECO:0000256" key="5">
    <source>
        <dbReference type="ARBA" id="ARBA00023163"/>
    </source>
</evidence>
<evidence type="ECO:0000313" key="10">
    <source>
        <dbReference type="EMBL" id="KON31445.1"/>
    </source>
</evidence>
<feature type="domain" description="TFIIB-type" evidence="9">
    <location>
        <begin position="17"/>
        <end position="48"/>
    </location>
</feature>
<dbReference type="FunFam" id="1.10.472.170:FF:000001">
    <property type="entry name" value="Transcription initiation factor IIB"/>
    <property type="match status" value="1"/>
</dbReference>
<dbReference type="NCBIfam" id="NF001658">
    <property type="entry name" value="PRK00423.1"/>
    <property type="match status" value="1"/>
</dbReference>
<dbReference type="PATRIC" id="fig|1685125.3.peg.633"/>
<feature type="binding site" evidence="7">
    <location>
        <position position="21"/>
    </location>
    <ligand>
        <name>Zn(2+)</name>
        <dbReference type="ChEBI" id="CHEBI:29105"/>
    </ligand>
</feature>
<keyword evidence="7" id="KW-0862">Zinc</keyword>
<protein>
    <recommendedName>
        <fullName evidence="2 7">Transcription initiation factor IIB</fullName>
        <shortName evidence="7">TFIIB</shortName>
    </recommendedName>
</protein>
<feature type="binding site" evidence="7">
    <location>
        <position position="40"/>
    </location>
    <ligand>
        <name>Zn(2+)</name>
        <dbReference type="ChEBI" id="CHEBI:29105"/>
    </ligand>
</feature>
<dbReference type="GO" id="GO:0003700">
    <property type="term" value="F:DNA-binding transcription factor activity"/>
    <property type="evidence" value="ECO:0007669"/>
    <property type="project" value="UniProtKB-UniRule"/>
</dbReference>
<accession>A0A0M0BSX5</accession>
<feature type="repeat" description="1" evidence="7">
    <location>
        <begin position="134"/>
        <end position="217"/>
    </location>
</feature>
<dbReference type="GO" id="GO:0070897">
    <property type="term" value="P:transcription preinitiation complex assembly"/>
    <property type="evidence" value="ECO:0007669"/>
    <property type="project" value="InterPro"/>
</dbReference>
<dbReference type="Pfam" id="PF08271">
    <property type="entry name" value="Zn_Ribbon_TF"/>
    <property type="match status" value="1"/>
</dbReference>
<dbReference type="InterPro" id="IPR000812">
    <property type="entry name" value="TFIIB"/>
</dbReference>
<keyword evidence="8" id="KW-0863">Zinc-finger</keyword>
<comment type="similarity">
    <text evidence="1 7">Belongs to the TFIIB family.</text>
</comment>
<keyword evidence="10" id="KW-0396">Initiation factor</keyword>
<gene>
    <name evidence="7 10" type="primary">tfb</name>
    <name evidence="10" type="ORF">AC478_02765</name>
</gene>
<dbReference type="InterPro" id="IPR013150">
    <property type="entry name" value="TFIIB_cyclin"/>
</dbReference>
<dbReference type="InterPro" id="IPR013137">
    <property type="entry name" value="Znf_TFIIB"/>
</dbReference>
<dbReference type="GO" id="GO:0097550">
    <property type="term" value="C:transcription preinitiation complex"/>
    <property type="evidence" value="ECO:0007669"/>
    <property type="project" value="TreeGrafter"/>
</dbReference>
<evidence type="ECO:0000313" key="11">
    <source>
        <dbReference type="Proteomes" id="UP000054016"/>
    </source>
</evidence>
<dbReference type="HAMAP" id="MF_00383">
    <property type="entry name" value="TF2B_arch"/>
    <property type="match status" value="1"/>
</dbReference>
<evidence type="ECO:0000256" key="7">
    <source>
        <dbReference type="HAMAP-Rule" id="MF_00383"/>
    </source>
</evidence>
<dbReference type="PANTHER" id="PTHR11618:SF13">
    <property type="entry name" value="TRANSCRIPTION INITIATION FACTOR IIB"/>
    <property type="match status" value="1"/>
</dbReference>
<comment type="function">
    <text evidence="6 7">Stabilizes TBP binding to an archaeal box-A promoter. Also responsible for recruiting RNA polymerase II to the pre-initiation complex (DNA-TBP-TFIIB).</text>
</comment>
<dbReference type="InterPro" id="IPR023486">
    <property type="entry name" value="TFIIB_CS"/>
</dbReference>
<dbReference type="EMBL" id="LFWV01000034">
    <property type="protein sequence ID" value="KON31445.1"/>
    <property type="molecule type" value="Genomic_DNA"/>
</dbReference>
<keyword evidence="10" id="KW-0648">Protein biosynthesis</keyword>
<feature type="binding site" evidence="7">
    <location>
        <position position="24"/>
    </location>
    <ligand>
        <name>Zn(2+)</name>
        <dbReference type="ChEBI" id="CHEBI:29105"/>
    </ligand>
</feature>
<feature type="repeat" description="2" evidence="7">
    <location>
        <begin position="228"/>
        <end position="309"/>
    </location>
</feature>
<evidence type="ECO:0000256" key="6">
    <source>
        <dbReference type="ARBA" id="ARBA00053882"/>
    </source>
</evidence>
<dbReference type="PROSITE" id="PS51134">
    <property type="entry name" value="ZF_TFIIB"/>
    <property type="match status" value="1"/>
</dbReference>
<dbReference type="SUPFAM" id="SSF47954">
    <property type="entry name" value="Cyclin-like"/>
    <property type="match status" value="2"/>
</dbReference>
<dbReference type="CDD" id="cd20550">
    <property type="entry name" value="CYCLIN_TFIIB_archaea_like_rpt2"/>
    <property type="match status" value="1"/>
</dbReference>
<dbReference type="Gene3D" id="1.10.472.10">
    <property type="entry name" value="Cyclin-like"/>
    <property type="match status" value="1"/>
</dbReference>
<keyword evidence="4 7" id="KW-0805">Transcription regulation</keyword>
<proteinExistence type="inferred from homology"/>
<comment type="caution">
    <text evidence="10">The sequence shown here is derived from an EMBL/GenBank/DDBJ whole genome shotgun (WGS) entry which is preliminary data.</text>
</comment>
<dbReference type="PANTHER" id="PTHR11618">
    <property type="entry name" value="TRANSCRIPTION INITIATION FACTOR IIB-RELATED"/>
    <property type="match status" value="1"/>
</dbReference>
<evidence type="ECO:0000256" key="2">
    <source>
        <dbReference type="ARBA" id="ARBA00013932"/>
    </source>
</evidence>
<keyword evidence="7" id="KW-0479">Metal-binding</keyword>
<evidence type="ECO:0000256" key="3">
    <source>
        <dbReference type="ARBA" id="ARBA00022737"/>
    </source>
</evidence>
<evidence type="ECO:0000256" key="4">
    <source>
        <dbReference type="ARBA" id="ARBA00023015"/>
    </source>
</evidence>
<name>A0A0M0BSX5_9ARCH</name>
<evidence type="ECO:0000256" key="1">
    <source>
        <dbReference type="ARBA" id="ARBA00010857"/>
    </source>
</evidence>
<feature type="binding site" evidence="7">
    <location>
        <position position="43"/>
    </location>
    <ligand>
        <name>Zn(2+)</name>
        <dbReference type="ChEBI" id="CHEBI:29105"/>
    </ligand>
</feature>